<dbReference type="PIRSF" id="PIRSF005901">
    <property type="entry name" value="EF-P"/>
    <property type="match status" value="1"/>
</dbReference>
<keyword evidence="3" id="KW-0648">Protein biosynthesis</keyword>
<dbReference type="EMBL" id="PCTL01000029">
    <property type="protein sequence ID" value="PIP73144.1"/>
    <property type="molecule type" value="Genomic_DNA"/>
</dbReference>
<evidence type="ECO:0000259" key="2">
    <source>
        <dbReference type="SMART" id="SM00841"/>
    </source>
</evidence>
<dbReference type="Gene3D" id="2.30.30.30">
    <property type="match status" value="1"/>
</dbReference>
<protein>
    <submittedName>
        <fullName evidence="3">Elongation factor P</fullName>
    </submittedName>
</protein>
<accession>A0A2H0CTB4</accession>
<feature type="domain" description="Elongation factor P C-terminal" evidence="2">
    <location>
        <begin position="130"/>
        <end position="185"/>
    </location>
</feature>
<dbReference type="Pfam" id="PF08207">
    <property type="entry name" value="EFP_N"/>
    <property type="match status" value="1"/>
</dbReference>
<keyword evidence="3" id="KW-0251">Elongation factor</keyword>
<dbReference type="NCBIfam" id="NF001810">
    <property type="entry name" value="PRK00529.1"/>
    <property type="match status" value="1"/>
</dbReference>
<sequence>MLEYNEITPKKFIVLDGDPYEVLASHVFRKQQRKPVNQTKLKNLITGKVTERSFHQAESAEEAELETRTIVYLYARNGEVWFREENNPSKRFTLPEDMVGSALRFMKENAETTALEFKGDIIGVDLPIKMDLVVTEAPPAIKGATAQGGNKQVTLETGATIAVPMFVNEGDTIRVNTDTGEYVERVGKK</sequence>
<proteinExistence type="inferred from homology"/>
<evidence type="ECO:0000313" key="4">
    <source>
        <dbReference type="Proteomes" id="UP000230638"/>
    </source>
</evidence>
<evidence type="ECO:0000256" key="1">
    <source>
        <dbReference type="ARBA" id="ARBA00009479"/>
    </source>
</evidence>
<dbReference type="AlphaFoldDB" id="A0A2H0CTB4"/>
<dbReference type="PANTHER" id="PTHR30053:SF12">
    <property type="entry name" value="ELONGATION FACTOR P (EF-P) FAMILY PROTEIN"/>
    <property type="match status" value="1"/>
</dbReference>
<dbReference type="Pfam" id="PF09285">
    <property type="entry name" value="Elong-fact-P_C"/>
    <property type="match status" value="1"/>
</dbReference>
<dbReference type="InterPro" id="IPR014722">
    <property type="entry name" value="Rib_uL2_dom2"/>
</dbReference>
<dbReference type="SUPFAM" id="SSF50104">
    <property type="entry name" value="Translation proteins SH3-like domain"/>
    <property type="match status" value="1"/>
</dbReference>
<organism evidence="3 4">
    <name type="scientific">Candidatus Lloydbacteria bacterium CG22_combo_CG10-13_8_21_14_all_47_15</name>
    <dbReference type="NCBI Taxonomy" id="1974635"/>
    <lineage>
        <taxon>Bacteria</taxon>
        <taxon>Candidatus Lloydiibacteriota</taxon>
    </lineage>
</organism>
<dbReference type="Gene3D" id="2.40.50.140">
    <property type="entry name" value="Nucleic acid-binding proteins"/>
    <property type="match status" value="2"/>
</dbReference>
<dbReference type="PANTHER" id="PTHR30053">
    <property type="entry name" value="ELONGATION FACTOR P"/>
    <property type="match status" value="1"/>
</dbReference>
<reference evidence="3 4" key="1">
    <citation type="submission" date="2017-09" db="EMBL/GenBank/DDBJ databases">
        <title>Depth-based differentiation of microbial function through sediment-hosted aquifers and enrichment of novel symbionts in the deep terrestrial subsurface.</title>
        <authorList>
            <person name="Probst A.J."/>
            <person name="Ladd B."/>
            <person name="Jarett J.K."/>
            <person name="Geller-Mcgrath D.E."/>
            <person name="Sieber C.M."/>
            <person name="Emerson J.B."/>
            <person name="Anantharaman K."/>
            <person name="Thomas B.C."/>
            <person name="Malmstrom R."/>
            <person name="Stieglmeier M."/>
            <person name="Klingl A."/>
            <person name="Woyke T."/>
            <person name="Ryan C.M."/>
            <person name="Banfield J.F."/>
        </authorList>
    </citation>
    <scope>NUCLEOTIDE SEQUENCE [LARGE SCALE GENOMIC DNA]</scope>
    <source>
        <strain evidence="3">CG22_combo_CG10-13_8_21_14_all_47_15</strain>
    </source>
</reference>
<comment type="caution">
    <text evidence="3">The sequence shown here is derived from an EMBL/GenBank/DDBJ whole genome shotgun (WGS) entry which is preliminary data.</text>
</comment>
<dbReference type="CDD" id="cd05794">
    <property type="entry name" value="S1_EF-P_repeat_2"/>
    <property type="match status" value="1"/>
</dbReference>
<name>A0A2H0CTB4_9BACT</name>
<dbReference type="GO" id="GO:0005829">
    <property type="term" value="C:cytosol"/>
    <property type="evidence" value="ECO:0007669"/>
    <property type="project" value="UniProtKB-ARBA"/>
</dbReference>
<dbReference type="PROSITE" id="PS01275">
    <property type="entry name" value="EFP"/>
    <property type="match status" value="1"/>
</dbReference>
<dbReference type="SMART" id="SM00841">
    <property type="entry name" value="Elong-fact-P_C"/>
    <property type="match status" value="1"/>
</dbReference>
<dbReference type="GO" id="GO:0003746">
    <property type="term" value="F:translation elongation factor activity"/>
    <property type="evidence" value="ECO:0007669"/>
    <property type="project" value="UniProtKB-KW"/>
</dbReference>
<comment type="similarity">
    <text evidence="1">Belongs to the elongation factor P family.</text>
</comment>
<dbReference type="FunFam" id="2.40.50.140:FF:000004">
    <property type="entry name" value="Elongation factor P"/>
    <property type="match status" value="1"/>
</dbReference>
<dbReference type="Proteomes" id="UP000230638">
    <property type="component" value="Unassembled WGS sequence"/>
</dbReference>
<dbReference type="InterPro" id="IPR015365">
    <property type="entry name" value="Elong-fact-P_C"/>
</dbReference>
<dbReference type="SUPFAM" id="SSF50249">
    <property type="entry name" value="Nucleic acid-binding proteins"/>
    <property type="match status" value="2"/>
</dbReference>
<dbReference type="InterPro" id="IPR020599">
    <property type="entry name" value="Transl_elong_fac_P/YeiP"/>
</dbReference>
<evidence type="ECO:0000313" key="3">
    <source>
        <dbReference type="EMBL" id="PIP73144.1"/>
    </source>
</evidence>
<dbReference type="GO" id="GO:0043043">
    <property type="term" value="P:peptide biosynthetic process"/>
    <property type="evidence" value="ECO:0007669"/>
    <property type="project" value="InterPro"/>
</dbReference>
<dbReference type="InterPro" id="IPR012340">
    <property type="entry name" value="NA-bd_OB-fold"/>
</dbReference>
<gene>
    <name evidence="3" type="ORF">COW88_02990</name>
</gene>
<dbReference type="InterPro" id="IPR008991">
    <property type="entry name" value="Translation_prot_SH3-like_sf"/>
</dbReference>
<dbReference type="InterPro" id="IPR013185">
    <property type="entry name" value="Transl_elong_KOW-like"/>
</dbReference>
<dbReference type="InterPro" id="IPR013852">
    <property type="entry name" value="Transl_elong_P/YeiP_CS"/>
</dbReference>